<dbReference type="EMBL" id="SRLO01000533">
    <property type="protein sequence ID" value="TNN52901.1"/>
    <property type="molecule type" value="Genomic_DNA"/>
</dbReference>
<feature type="compositionally biased region" description="Low complexity" evidence="1">
    <location>
        <begin position="56"/>
        <end position="69"/>
    </location>
</feature>
<comment type="caution">
    <text evidence="2">The sequence shown here is derived from an EMBL/GenBank/DDBJ whole genome shotgun (WGS) entry which is preliminary data.</text>
</comment>
<feature type="region of interest" description="Disordered" evidence="1">
    <location>
        <begin position="24"/>
        <end position="103"/>
    </location>
</feature>
<evidence type="ECO:0000256" key="1">
    <source>
        <dbReference type="SAM" id="MobiDB-lite"/>
    </source>
</evidence>
<reference evidence="2 3" key="1">
    <citation type="submission" date="2019-03" db="EMBL/GenBank/DDBJ databases">
        <title>First draft genome of Liparis tanakae, snailfish: a comprehensive survey of snailfish specific genes.</title>
        <authorList>
            <person name="Kim W."/>
            <person name="Song I."/>
            <person name="Jeong J.-H."/>
            <person name="Kim D."/>
            <person name="Kim S."/>
            <person name="Ryu S."/>
            <person name="Song J.Y."/>
            <person name="Lee S.K."/>
        </authorList>
    </citation>
    <scope>NUCLEOTIDE SEQUENCE [LARGE SCALE GENOMIC DNA]</scope>
    <source>
        <tissue evidence="2">Muscle</tissue>
    </source>
</reference>
<dbReference type="Proteomes" id="UP000314294">
    <property type="component" value="Unassembled WGS sequence"/>
</dbReference>
<organism evidence="2 3">
    <name type="scientific">Liparis tanakae</name>
    <name type="common">Tanaka's snailfish</name>
    <dbReference type="NCBI Taxonomy" id="230148"/>
    <lineage>
        <taxon>Eukaryota</taxon>
        <taxon>Metazoa</taxon>
        <taxon>Chordata</taxon>
        <taxon>Craniata</taxon>
        <taxon>Vertebrata</taxon>
        <taxon>Euteleostomi</taxon>
        <taxon>Actinopterygii</taxon>
        <taxon>Neopterygii</taxon>
        <taxon>Teleostei</taxon>
        <taxon>Neoteleostei</taxon>
        <taxon>Acanthomorphata</taxon>
        <taxon>Eupercaria</taxon>
        <taxon>Perciformes</taxon>
        <taxon>Cottioidei</taxon>
        <taxon>Cottales</taxon>
        <taxon>Liparidae</taxon>
        <taxon>Liparis</taxon>
    </lineage>
</organism>
<evidence type="ECO:0000313" key="3">
    <source>
        <dbReference type="Proteomes" id="UP000314294"/>
    </source>
</evidence>
<accession>A0A4Z2GI91</accession>
<proteinExistence type="predicted"/>
<name>A0A4Z2GI91_9TELE</name>
<sequence>MNPCWNATPGPAFPTYIHDLHAHVGENGSTPRGDKTSSATVGGRGWEGAPRTRGPASSCESSEAAEAAAGRSVNRHSSAILDLDGGAEEQQSDAAKRQELRVI</sequence>
<dbReference type="AlphaFoldDB" id="A0A4Z2GI91"/>
<gene>
    <name evidence="2" type="ORF">EYF80_036914</name>
</gene>
<evidence type="ECO:0000313" key="2">
    <source>
        <dbReference type="EMBL" id="TNN52901.1"/>
    </source>
</evidence>
<feature type="compositionally biased region" description="Basic and acidic residues" evidence="1">
    <location>
        <begin position="94"/>
        <end position="103"/>
    </location>
</feature>
<protein>
    <submittedName>
        <fullName evidence="2">Uncharacterized protein</fullName>
    </submittedName>
</protein>
<keyword evidence="3" id="KW-1185">Reference proteome</keyword>